<reference evidence="2 3" key="1">
    <citation type="journal article" date="2018" name="PLoS Genet.">
        <title>Population sequencing reveals clonal diversity and ancestral inbreeding in the grapevine cultivar Chardonnay.</title>
        <authorList>
            <person name="Roach M.J."/>
            <person name="Johnson D.L."/>
            <person name="Bohlmann J."/>
            <person name="van Vuuren H.J."/>
            <person name="Jones S.J."/>
            <person name="Pretorius I.S."/>
            <person name="Schmidt S.A."/>
            <person name="Borneman A.R."/>
        </authorList>
    </citation>
    <scope>NUCLEOTIDE SEQUENCE [LARGE SCALE GENOMIC DNA]</scope>
    <source>
        <strain evidence="3">cv. Chardonnay</strain>
        <tissue evidence="2">Leaf</tissue>
    </source>
</reference>
<evidence type="ECO:0000256" key="1">
    <source>
        <dbReference type="SAM" id="MobiDB-lite"/>
    </source>
</evidence>
<protein>
    <submittedName>
        <fullName evidence="2">Uncharacterized protein</fullName>
    </submittedName>
</protein>
<comment type="caution">
    <text evidence="2">The sequence shown here is derived from an EMBL/GenBank/DDBJ whole genome shotgun (WGS) entry which is preliminary data.</text>
</comment>
<evidence type="ECO:0000313" key="3">
    <source>
        <dbReference type="Proteomes" id="UP000288805"/>
    </source>
</evidence>
<gene>
    <name evidence="2" type="ORF">CK203_055692</name>
</gene>
<accession>A0A438FVB1</accession>
<dbReference type="EMBL" id="QGNW01000729">
    <property type="protein sequence ID" value="RVW63897.1"/>
    <property type="molecule type" value="Genomic_DNA"/>
</dbReference>
<organism evidence="2 3">
    <name type="scientific">Vitis vinifera</name>
    <name type="common">Grape</name>
    <dbReference type="NCBI Taxonomy" id="29760"/>
    <lineage>
        <taxon>Eukaryota</taxon>
        <taxon>Viridiplantae</taxon>
        <taxon>Streptophyta</taxon>
        <taxon>Embryophyta</taxon>
        <taxon>Tracheophyta</taxon>
        <taxon>Spermatophyta</taxon>
        <taxon>Magnoliopsida</taxon>
        <taxon>eudicotyledons</taxon>
        <taxon>Gunneridae</taxon>
        <taxon>Pentapetalae</taxon>
        <taxon>rosids</taxon>
        <taxon>Vitales</taxon>
        <taxon>Vitaceae</taxon>
        <taxon>Viteae</taxon>
        <taxon>Vitis</taxon>
    </lineage>
</organism>
<dbReference type="AlphaFoldDB" id="A0A438FVB1"/>
<feature type="compositionally biased region" description="Basic and acidic residues" evidence="1">
    <location>
        <begin position="1"/>
        <end position="16"/>
    </location>
</feature>
<evidence type="ECO:0000313" key="2">
    <source>
        <dbReference type="EMBL" id="RVW63897.1"/>
    </source>
</evidence>
<proteinExistence type="predicted"/>
<name>A0A438FVB1_VITVI</name>
<dbReference type="Proteomes" id="UP000288805">
    <property type="component" value="Unassembled WGS sequence"/>
</dbReference>
<sequence>MSHFADIDHFSEHPDSADDSSTCPSGQIIATQTQHTAILRQIQHIWVFYRLLSTIPIPSEPTDPSQALSIEQTMPPEERLQER</sequence>
<feature type="region of interest" description="Disordered" evidence="1">
    <location>
        <begin position="60"/>
        <end position="83"/>
    </location>
</feature>
<feature type="compositionally biased region" description="Polar residues" evidence="1">
    <location>
        <begin position="62"/>
        <end position="72"/>
    </location>
</feature>
<feature type="region of interest" description="Disordered" evidence="1">
    <location>
        <begin position="1"/>
        <end position="25"/>
    </location>
</feature>